<keyword evidence="5" id="KW-1185">Reference proteome</keyword>
<dbReference type="EMBL" id="CP016534">
    <property type="protein sequence ID" value="ANU08892.1"/>
    <property type="molecule type" value="Genomic_DNA"/>
</dbReference>
<evidence type="ECO:0008006" key="6">
    <source>
        <dbReference type="Google" id="ProtNLM"/>
    </source>
</evidence>
<proteinExistence type="predicted"/>
<dbReference type="Proteomes" id="UP000092661">
    <property type="component" value="Chromosome"/>
</dbReference>
<organism evidence="3 4">
    <name type="scientific">Planococcus antarcticus DSM 14505</name>
    <dbReference type="NCBI Taxonomy" id="1185653"/>
    <lineage>
        <taxon>Bacteria</taxon>
        <taxon>Bacillati</taxon>
        <taxon>Bacillota</taxon>
        <taxon>Bacilli</taxon>
        <taxon>Bacillales</taxon>
        <taxon>Caryophanaceae</taxon>
        <taxon>Planococcus</taxon>
    </lineage>
</organism>
<feature type="transmembrane region" description="Helical" evidence="1">
    <location>
        <begin position="60"/>
        <end position="80"/>
    </location>
</feature>
<evidence type="ECO:0000313" key="3">
    <source>
        <dbReference type="EMBL" id="EIM06427.1"/>
    </source>
</evidence>
<dbReference type="KEGG" id="pana:BBH88_00345"/>
<feature type="transmembrane region" description="Helical" evidence="1">
    <location>
        <begin position="12"/>
        <end position="40"/>
    </location>
</feature>
<keyword evidence="1" id="KW-0472">Membrane</keyword>
<dbReference type="Proteomes" id="UP000004725">
    <property type="component" value="Unassembled WGS sequence"/>
</dbReference>
<evidence type="ECO:0000313" key="2">
    <source>
        <dbReference type="EMBL" id="ANU08892.1"/>
    </source>
</evidence>
<reference evidence="5" key="2">
    <citation type="submission" date="2016-07" db="EMBL/GenBank/DDBJ databases">
        <authorList>
            <person name="See-Too W.S."/>
        </authorList>
    </citation>
    <scope>NUCLEOTIDE SEQUENCE [LARGE SCALE GENOMIC DNA]</scope>
    <source>
        <strain evidence="5">DSM 14505</strain>
    </source>
</reference>
<keyword evidence="1" id="KW-1133">Transmembrane helix</keyword>
<reference evidence="3 4" key="1">
    <citation type="journal article" date="2012" name="J. Bacteriol.">
        <title>Genome Sequence of the Antarctic Psychrophile Bacterium Planococcus antarcticus DSM 14505.</title>
        <authorList>
            <person name="Margolles A."/>
            <person name="Gueimonde M."/>
            <person name="Sanchez B."/>
        </authorList>
    </citation>
    <scope>NUCLEOTIDE SEQUENCE [LARGE SCALE GENOMIC DNA]</scope>
    <source>
        <strain evidence="3 4">DSM 14505</strain>
    </source>
</reference>
<dbReference type="EMBL" id="AJYB01000031">
    <property type="protein sequence ID" value="EIM06427.1"/>
    <property type="molecule type" value="Genomic_DNA"/>
</dbReference>
<evidence type="ECO:0000313" key="5">
    <source>
        <dbReference type="Proteomes" id="UP000092661"/>
    </source>
</evidence>
<accession>A0A1C7DBY6</accession>
<dbReference type="OrthoDB" id="2455735at2"/>
<dbReference type="eggNOG" id="ENOG503316N">
    <property type="taxonomic scope" value="Bacteria"/>
</dbReference>
<evidence type="ECO:0000256" key="1">
    <source>
        <dbReference type="SAM" id="Phobius"/>
    </source>
</evidence>
<protein>
    <recommendedName>
        <fullName evidence="6">Aspartyl/asparaginyl-tRNA synthetase</fullName>
    </recommendedName>
</protein>
<reference evidence="2" key="3">
    <citation type="submission" date="2016-10" db="EMBL/GenBank/DDBJ databases">
        <authorList>
            <person name="See-Too W.S."/>
        </authorList>
    </citation>
    <scope>NUCLEOTIDE SEQUENCE</scope>
    <source>
        <strain evidence="2">DSM 14505</strain>
    </source>
</reference>
<sequence length="81" mass="9248">MNMKLVQGIGIALLSVTALTFLVFGYLDVAVLFMTMLFVLTNSFRYRHMKTLGMHREAKWMLVMTIIFGVLFFVVLATILV</sequence>
<name>A0A1C7DBY6_9BACL</name>
<keyword evidence="1" id="KW-0812">Transmembrane</keyword>
<evidence type="ECO:0000313" key="4">
    <source>
        <dbReference type="Proteomes" id="UP000004725"/>
    </source>
</evidence>
<gene>
    <name evidence="3" type="ORF">A1A1_11181</name>
    <name evidence="2" type="ORF">BBH88_00345</name>
</gene>
<dbReference type="AlphaFoldDB" id="A0A1C7DBY6"/>